<dbReference type="PANTHER" id="PTHR43370">
    <property type="entry name" value="SUGAR ABC TRANSPORTER INTEGRAL MEMBRANE PROTEIN-RELATED"/>
    <property type="match status" value="1"/>
</dbReference>
<keyword evidence="4 6" id="KW-1133">Transmembrane helix</keyword>
<dbReference type="Proteomes" id="UP000254343">
    <property type="component" value="Unassembled WGS sequence"/>
</dbReference>
<evidence type="ECO:0000256" key="2">
    <source>
        <dbReference type="ARBA" id="ARBA00022475"/>
    </source>
</evidence>
<dbReference type="OrthoDB" id="9792579at2"/>
<dbReference type="CDD" id="cd06580">
    <property type="entry name" value="TM_PBP1_transp_TpRbsC_like"/>
    <property type="match status" value="1"/>
</dbReference>
<evidence type="ECO:0000256" key="4">
    <source>
        <dbReference type="ARBA" id="ARBA00022989"/>
    </source>
</evidence>
<feature type="transmembrane region" description="Helical" evidence="6">
    <location>
        <begin position="264"/>
        <end position="284"/>
    </location>
</feature>
<evidence type="ECO:0000256" key="1">
    <source>
        <dbReference type="ARBA" id="ARBA00004651"/>
    </source>
</evidence>
<keyword evidence="3 6" id="KW-0812">Transmembrane</keyword>
<dbReference type="GO" id="GO:0005886">
    <property type="term" value="C:plasma membrane"/>
    <property type="evidence" value="ECO:0007669"/>
    <property type="project" value="UniProtKB-SubCell"/>
</dbReference>
<proteinExistence type="predicted"/>
<dbReference type="PANTHER" id="PTHR43370:SF2">
    <property type="entry name" value="ABC TRANSPORTER PERMEASE PROTEIN"/>
    <property type="match status" value="1"/>
</dbReference>
<gene>
    <name evidence="7" type="ORF">NCTC12722_01086</name>
</gene>
<feature type="transmembrane region" description="Helical" evidence="6">
    <location>
        <begin position="213"/>
        <end position="233"/>
    </location>
</feature>
<evidence type="ECO:0000256" key="5">
    <source>
        <dbReference type="ARBA" id="ARBA00023136"/>
    </source>
</evidence>
<keyword evidence="2" id="KW-1003">Cell membrane</keyword>
<feature type="transmembrane region" description="Helical" evidence="6">
    <location>
        <begin position="186"/>
        <end position="207"/>
    </location>
</feature>
<comment type="subcellular location">
    <subcellularLocation>
        <location evidence="1">Cell membrane</location>
        <topology evidence="1">Multi-pass membrane protein</topology>
    </subcellularLocation>
</comment>
<evidence type="ECO:0000313" key="7">
    <source>
        <dbReference type="EMBL" id="SUU83907.1"/>
    </source>
</evidence>
<feature type="transmembrane region" description="Helical" evidence="6">
    <location>
        <begin position="90"/>
        <end position="110"/>
    </location>
</feature>
<organism evidence="7 8">
    <name type="scientific">Afipia felis</name>
    <name type="common">Cat scratch disease bacillus</name>
    <dbReference type="NCBI Taxonomy" id="1035"/>
    <lineage>
        <taxon>Bacteria</taxon>
        <taxon>Pseudomonadati</taxon>
        <taxon>Pseudomonadota</taxon>
        <taxon>Alphaproteobacteria</taxon>
        <taxon>Hyphomicrobiales</taxon>
        <taxon>Nitrobacteraceae</taxon>
        <taxon>Afipia</taxon>
    </lineage>
</organism>
<evidence type="ECO:0000256" key="3">
    <source>
        <dbReference type="ARBA" id="ARBA00022692"/>
    </source>
</evidence>
<protein>
    <submittedName>
        <fullName evidence="7">ABC-type uncharacterized transport system, permease component</fullName>
    </submittedName>
</protein>
<accession>A0A380W729</accession>
<dbReference type="GO" id="GO:0022857">
    <property type="term" value="F:transmembrane transporter activity"/>
    <property type="evidence" value="ECO:0007669"/>
    <property type="project" value="InterPro"/>
</dbReference>
<sequence>MSEALIFVLAGAFATATPLLLAALGELISEKSGVLNLSVEGMMAVGAATGFVLVESTGSHSFAMLGGAVAGMLLSCLFALLVLRLLANQIATGLAIGLLGLGVSALLGQYNEGATTSTMAKLDIPVLSKIPLLGPILFHQDIIVYLTFGFAAVVGWFMYRTKAGLMLRVVGENPQAAHSLGLHPTAIRFAAILFGGAMAGLAGAYASTVLTPLWSQGMIAGRGWIAIALVVFGSWRPARVMAGAYFFGAVQLLDLAVQSVGITIPSQVMTCVPYVSTIVILAIVSRDTIRIRLNAPMSLGETYQPAT</sequence>
<evidence type="ECO:0000313" key="8">
    <source>
        <dbReference type="Proteomes" id="UP000254343"/>
    </source>
</evidence>
<dbReference type="Pfam" id="PF02653">
    <property type="entry name" value="BPD_transp_2"/>
    <property type="match status" value="1"/>
</dbReference>
<dbReference type="EMBL" id="UIGB01000001">
    <property type="protein sequence ID" value="SUU83907.1"/>
    <property type="molecule type" value="Genomic_DNA"/>
</dbReference>
<feature type="transmembrane region" description="Helical" evidence="6">
    <location>
        <begin position="62"/>
        <end position="83"/>
    </location>
</feature>
<dbReference type="RefSeq" id="WP_002718686.1">
    <property type="nucleotide sequence ID" value="NZ_UFSI01000001.1"/>
</dbReference>
<dbReference type="InterPro" id="IPR001851">
    <property type="entry name" value="ABC_transp_permease"/>
</dbReference>
<feature type="transmembrane region" description="Helical" evidence="6">
    <location>
        <begin position="240"/>
        <end position="258"/>
    </location>
</feature>
<reference evidence="7 8" key="1">
    <citation type="submission" date="2018-06" db="EMBL/GenBank/DDBJ databases">
        <authorList>
            <consortium name="Pathogen Informatics"/>
            <person name="Doyle S."/>
        </authorList>
    </citation>
    <scope>NUCLEOTIDE SEQUENCE [LARGE SCALE GENOMIC DNA]</scope>
    <source>
        <strain evidence="7 8">NCTC12722</strain>
    </source>
</reference>
<dbReference type="AlphaFoldDB" id="A0A380W729"/>
<name>A0A380W729_AFIFE</name>
<feature type="transmembrane region" description="Helical" evidence="6">
    <location>
        <begin position="142"/>
        <end position="159"/>
    </location>
</feature>
<keyword evidence="5 6" id="KW-0472">Membrane</keyword>
<evidence type="ECO:0000256" key="6">
    <source>
        <dbReference type="SAM" id="Phobius"/>
    </source>
</evidence>